<dbReference type="OrthoDB" id="4510061at2759"/>
<dbReference type="EMBL" id="PDLM01000018">
    <property type="protein sequence ID" value="RDW58016.1"/>
    <property type="molecule type" value="Genomic_DNA"/>
</dbReference>
<accession>A0A3D8Q865</accession>
<keyword evidence="2" id="KW-1185">Reference proteome</keyword>
<evidence type="ECO:0000313" key="1">
    <source>
        <dbReference type="EMBL" id="RDW58016.1"/>
    </source>
</evidence>
<organism evidence="1 2">
    <name type="scientific">Coleophoma cylindrospora</name>
    <dbReference type="NCBI Taxonomy" id="1849047"/>
    <lineage>
        <taxon>Eukaryota</taxon>
        <taxon>Fungi</taxon>
        <taxon>Dikarya</taxon>
        <taxon>Ascomycota</taxon>
        <taxon>Pezizomycotina</taxon>
        <taxon>Leotiomycetes</taxon>
        <taxon>Helotiales</taxon>
        <taxon>Dermateaceae</taxon>
        <taxon>Coleophoma</taxon>
    </lineage>
</organism>
<dbReference type="Proteomes" id="UP000256645">
    <property type="component" value="Unassembled WGS sequence"/>
</dbReference>
<dbReference type="AlphaFoldDB" id="A0A3D8Q865"/>
<proteinExistence type="predicted"/>
<evidence type="ECO:0000313" key="2">
    <source>
        <dbReference type="Proteomes" id="UP000256645"/>
    </source>
</evidence>
<comment type="caution">
    <text evidence="1">The sequence shown here is derived from an EMBL/GenBank/DDBJ whole genome shotgun (WGS) entry which is preliminary data.</text>
</comment>
<gene>
    <name evidence="1" type="ORF">BP6252_13427</name>
</gene>
<sequence>MADGLNNQRTARVADLLSDFRTLQYYIAAAPTDPLQSDDYYTEGWAALRQCSLDGQHILNCAADTRVPSARGGPEEQAKAELQQVLLDAYSRRHEAQKIYLRQQAAQRWISWREQVLQGQRPHPGNLEQLNACDRQLRMELSSITDDGIYSDMRSSDYQMGRWTLEDPRLRDVQRWVRARR</sequence>
<reference evidence="1 2" key="1">
    <citation type="journal article" date="2018" name="IMA Fungus">
        <title>IMA Genome-F 9: Draft genome sequence of Annulohypoxylon stygium, Aspergillus mulundensis, Berkeleyomyces basicola (syn. Thielaviopsis basicola), Ceratocystis smalleyi, two Cercospora beticola strains, Coleophoma cylindrospora, Fusarium fracticaudum, Phialophora cf. hyalina, and Morchella septimelata.</title>
        <authorList>
            <person name="Wingfield B.D."/>
            <person name="Bills G.F."/>
            <person name="Dong Y."/>
            <person name="Huang W."/>
            <person name="Nel W.J."/>
            <person name="Swalarsk-Parry B.S."/>
            <person name="Vaghefi N."/>
            <person name="Wilken P.M."/>
            <person name="An Z."/>
            <person name="de Beer Z.W."/>
            <person name="De Vos L."/>
            <person name="Chen L."/>
            <person name="Duong T.A."/>
            <person name="Gao Y."/>
            <person name="Hammerbacher A."/>
            <person name="Kikkert J.R."/>
            <person name="Li Y."/>
            <person name="Li H."/>
            <person name="Li K."/>
            <person name="Li Q."/>
            <person name="Liu X."/>
            <person name="Ma X."/>
            <person name="Naidoo K."/>
            <person name="Pethybridge S.J."/>
            <person name="Sun J."/>
            <person name="Steenkamp E.T."/>
            <person name="van der Nest M.A."/>
            <person name="van Wyk S."/>
            <person name="Wingfield M.J."/>
            <person name="Xiong C."/>
            <person name="Yue Q."/>
            <person name="Zhang X."/>
        </authorList>
    </citation>
    <scope>NUCLEOTIDE SEQUENCE [LARGE SCALE GENOMIC DNA]</scope>
    <source>
        <strain evidence="1 2">BP6252</strain>
    </source>
</reference>
<protein>
    <submittedName>
        <fullName evidence="1">Uncharacterized protein</fullName>
    </submittedName>
</protein>
<name>A0A3D8Q865_9HELO</name>